<keyword evidence="3" id="KW-1185">Reference proteome</keyword>
<sequence length="358" mass="39194">MVALEVVRAANVALADSPAFAAAFFGGTAGIGKMAVTELAKTFADHGDALSIYIVGRNQEAAQRIIGQCKDLCPAGNFQFVGGDMCLMKDTDRVCAEITRQEVDISSRKGRKAKIDLLVLSQGELYFGSRIKTEEGLDKSWALSYYSRMRAALQLLPLLREASPRRGRVVSVLNPKLQKTLHTNDLLLNQPGNYGLSSAISHAAHMTSFFMEELARRNPGRLSLCHYFPGLVDTDLIKKSPVPGWVSFIWLWILRPLSWWRFVPSDECGQRILYMASSPYYPPGESSNESTVDGAVSKIATGSDGKAGSGSYRVDWDGEIFANTAALNKLHQEEAGQKVWGHTMSAFSAIEAGDDYEG</sequence>
<keyword evidence="1" id="KW-0560">Oxidoreductase</keyword>
<protein>
    <submittedName>
        <fullName evidence="2">Uncharacterized protein</fullName>
    </submittedName>
</protein>
<dbReference type="SUPFAM" id="SSF51735">
    <property type="entry name" value="NAD(P)-binding Rossmann-fold domains"/>
    <property type="match status" value="1"/>
</dbReference>
<comment type="caution">
    <text evidence="2">The sequence shown here is derived from an EMBL/GenBank/DDBJ whole genome shotgun (WGS) entry which is preliminary data.</text>
</comment>
<dbReference type="Proteomes" id="UP001390339">
    <property type="component" value="Unassembled WGS sequence"/>
</dbReference>
<dbReference type="EMBL" id="JAPCWZ010000009">
    <property type="protein sequence ID" value="KAK8851719.1"/>
    <property type="molecule type" value="Genomic_DNA"/>
</dbReference>
<organism evidence="2 3">
    <name type="scientific">Apiospora arundinis</name>
    <dbReference type="NCBI Taxonomy" id="335852"/>
    <lineage>
        <taxon>Eukaryota</taxon>
        <taxon>Fungi</taxon>
        <taxon>Dikarya</taxon>
        <taxon>Ascomycota</taxon>
        <taxon>Pezizomycotina</taxon>
        <taxon>Sordariomycetes</taxon>
        <taxon>Xylariomycetidae</taxon>
        <taxon>Amphisphaeriales</taxon>
        <taxon>Apiosporaceae</taxon>
        <taxon>Apiospora</taxon>
    </lineage>
</organism>
<dbReference type="InterPro" id="IPR052228">
    <property type="entry name" value="Sec_Metab_Biosynth_Oxidored"/>
</dbReference>
<gene>
    <name evidence="2" type="ORF">PGQ11_014198</name>
</gene>
<evidence type="ECO:0000313" key="2">
    <source>
        <dbReference type="EMBL" id="KAK8851719.1"/>
    </source>
</evidence>
<reference evidence="2 3" key="1">
    <citation type="journal article" date="2024" name="IMA Fungus">
        <title>Apiospora arundinis, a panoply of carbohydrate-active enzymes and secondary metabolites.</title>
        <authorList>
            <person name="Sorensen T."/>
            <person name="Petersen C."/>
            <person name="Muurmann A.T."/>
            <person name="Christiansen J.V."/>
            <person name="Brundto M.L."/>
            <person name="Overgaard C.K."/>
            <person name="Boysen A.T."/>
            <person name="Wollenberg R.D."/>
            <person name="Larsen T.O."/>
            <person name="Sorensen J.L."/>
            <person name="Nielsen K.L."/>
            <person name="Sondergaard T.E."/>
        </authorList>
    </citation>
    <scope>NUCLEOTIDE SEQUENCE [LARGE SCALE GENOMIC DNA]</scope>
    <source>
        <strain evidence="2 3">AAU 773</strain>
    </source>
</reference>
<dbReference type="PANTHER" id="PTHR47534">
    <property type="entry name" value="YALI0E05731P"/>
    <property type="match status" value="1"/>
</dbReference>
<proteinExistence type="predicted"/>
<evidence type="ECO:0000256" key="1">
    <source>
        <dbReference type="ARBA" id="ARBA00023002"/>
    </source>
</evidence>
<accession>A0ABR2HS48</accession>
<name>A0ABR2HS48_9PEZI</name>
<dbReference type="Gene3D" id="3.40.50.720">
    <property type="entry name" value="NAD(P)-binding Rossmann-like Domain"/>
    <property type="match status" value="1"/>
</dbReference>
<dbReference type="InterPro" id="IPR036291">
    <property type="entry name" value="NAD(P)-bd_dom_sf"/>
</dbReference>
<evidence type="ECO:0000313" key="3">
    <source>
        <dbReference type="Proteomes" id="UP001390339"/>
    </source>
</evidence>
<dbReference type="PANTHER" id="PTHR47534:SF3">
    <property type="entry name" value="ALCOHOL DEHYDROGENASE-LIKE C-TERMINAL DOMAIN-CONTAINING PROTEIN"/>
    <property type="match status" value="1"/>
</dbReference>